<sequence length="168" mass="19779">MNCVCAKKSRAPPLKMDSKKTTVVRRLFSHSPKSLYWLAFDKVSSYTKMKQYTESNITIIDHVNIYQRQLINLHLPRPIYVDLFFKNMISYEVNVKDIMCKLKYICSVCKNVRRKHCFYEWGGCVELQDLYCVKCGNDMFSKKLAKTFKIGKLKNCNLGFKNNKIICF</sequence>
<gene>
    <name evidence="1" type="primary">Maph57</name>
    <name evidence="1" type="ORF">H4Q86_057</name>
</gene>
<dbReference type="KEGG" id="vg:80539421"/>
<dbReference type="Pfam" id="PF25303">
    <property type="entry name" value="DUF7879"/>
    <property type="match status" value="1"/>
</dbReference>
<proteinExistence type="predicted"/>
<evidence type="ECO:0000313" key="1">
    <source>
        <dbReference type="EMBL" id="QOD40020.1"/>
    </source>
</evidence>
<organism evidence="1 2">
    <name type="scientific">Matsumuraeses phaseoli granulovirus</name>
    <dbReference type="NCBI Taxonomy" id="2760664"/>
    <lineage>
        <taxon>Viruses</taxon>
        <taxon>Viruses incertae sedis</taxon>
        <taxon>Naldaviricetes</taxon>
        <taxon>Lefavirales</taxon>
        <taxon>Baculoviridae</taxon>
        <taxon>Betabaculovirus</taxon>
        <taxon>Betabaculovirus maphaseoli</taxon>
    </lineage>
</organism>
<name>A0AAE7MLD3_9BBAC</name>
<dbReference type="Proteomes" id="UP000829694">
    <property type="component" value="Segment"/>
</dbReference>
<protein>
    <submittedName>
        <fullName evidence="1">Maph57</fullName>
    </submittedName>
</protein>
<evidence type="ECO:0000313" key="2">
    <source>
        <dbReference type="Proteomes" id="UP000829694"/>
    </source>
</evidence>
<accession>A0AAE7MLD3</accession>
<dbReference type="InterPro" id="IPR057201">
    <property type="entry name" value="DUF7879"/>
</dbReference>
<reference evidence="1" key="1">
    <citation type="journal article" date="2020" name="Viruses">
        <title>Genome Analysis of a Novel Clade b Betabaculovirus Isolated from the Legume Pest Matsumuraeses phaseoli (Lepidoptera: Tortricidae).</title>
        <authorList>
            <person name="Shu R."/>
            <person name="Meng Q."/>
            <person name="Miao L."/>
            <person name="Liang H."/>
            <person name="Chen J."/>
            <person name="Xu Y."/>
            <person name="Cheng L."/>
            <person name="Jin W."/>
            <person name="Qin Q."/>
            <person name="Zhang H."/>
        </authorList>
    </citation>
    <scope>NUCLEOTIDE SEQUENCE</scope>
    <source>
        <strain evidence="1">IOZ01</strain>
    </source>
</reference>
<dbReference type="RefSeq" id="YP_010800775.1">
    <property type="nucleotide sequence ID" value="NC_076905.1"/>
</dbReference>
<keyword evidence="2" id="KW-1185">Reference proteome</keyword>
<dbReference type="EMBL" id="MT844067">
    <property type="protein sequence ID" value="QOD40020.1"/>
    <property type="molecule type" value="Genomic_DNA"/>
</dbReference>
<dbReference type="GeneID" id="80539421"/>